<proteinExistence type="predicted"/>
<dbReference type="AlphaFoldDB" id="A0A0E9T169"/>
<name>A0A0E9T169_ANGAN</name>
<protein>
    <submittedName>
        <fullName evidence="1">Uncharacterized protein</fullName>
    </submittedName>
</protein>
<reference evidence="1" key="1">
    <citation type="submission" date="2014-11" db="EMBL/GenBank/DDBJ databases">
        <authorList>
            <person name="Amaro Gonzalez C."/>
        </authorList>
    </citation>
    <scope>NUCLEOTIDE SEQUENCE</scope>
</reference>
<reference evidence="1" key="2">
    <citation type="journal article" date="2015" name="Fish Shellfish Immunol.">
        <title>Early steps in the European eel (Anguilla anguilla)-Vibrio vulnificus interaction in the gills: Role of the RtxA13 toxin.</title>
        <authorList>
            <person name="Callol A."/>
            <person name="Pajuelo D."/>
            <person name="Ebbesson L."/>
            <person name="Teles M."/>
            <person name="MacKenzie S."/>
            <person name="Amaro C."/>
        </authorList>
    </citation>
    <scope>NUCLEOTIDE SEQUENCE</scope>
</reference>
<dbReference type="EMBL" id="GBXM01062089">
    <property type="protein sequence ID" value="JAH46488.1"/>
    <property type="molecule type" value="Transcribed_RNA"/>
</dbReference>
<accession>A0A0E9T169</accession>
<sequence>MCSPPKHVMPSIASVHTAVLKSSSRRHESEDVSCAA</sequence>
<evidence type="ECO:0000313" key="1">
    <source>
        <dbReference type="EMBL" id="JAH46488.1"/>
    </source>
</evidence>
<organism evidence="1">
    <name type="scientific">Anguilla anguilla</name>
    <name type="common">European freshwater eel</name>
    <name type="synonym">Muraena anguilla</name>
    <dbReference type="NCBI Taxonomy" id="7936"/>
    <lineage>
        <taxon>Eukaryota</taxon>
        <taxon>Metazoa</taxon>
        <taxon>Chordata</taxon>
        <taxon>Craniata</taxon>
        <taxon>Vertebrata</taxon>
        <taxon>Euteleostomi</taxon>
        <taxon>Actinopterygii</taxon>
        <taxon>Neopterygii</taxon>
        <taxon>Teleostei</taxon>
        <taxon>Anguilliformes</taxon>
        <taxon>Anguillidae</taxon>
        <taxon>Anguilla</taxon>
    </lineage>
</organism>